<dbReference type="Pfam" id="PF04143">
    <property type="entry name" value="Sulf_transp"/>
    <property type="match status" value="2"/>
</dbReference>
<name>F8KU83_HELBC</name>
<proteinExistence type="inferred from homology"/>
<evidence type="ECO:0000256" key="8">
    <source>
        <dbReference type="ARBA" id="ARBA00035655"/>
    </source>
</evidence>
<evidence type="ECO:0000256" key="3">
    <source>
        <dbReference type="ARBA" id="ARBA00022475"/>
    </source>
</evidence>
<dbReference type="HOGENOM" id="CLU_041737_0_0_7"/>
<dbReference type="AlphaFoldDB" id="F8KU83"/>
<evidence type="ECO:0000256" key="9">
    <source>
        <dbReference type="SAM" id="Phobius"/>
    </source>
</evidence>
<feature type="transmembrane region" description="Helical" evidence="9">
    <location>
        <begin position="352"/>
        <end position="375"/>
    </location>
</feature>
<keyword evidence="7 9" id="KW-0472">Membrane</keyword>
<gene>
    <name evidence="10" type="ordered locus">HBZC1_14390</name>
</gene>
<dbReference type="STRING" id="1002804.HBZC1_14390"/>
<evidence type="ECO:0000256" key="2">
    <source>
        <dbReference type="ARBA" id="ARBA00022448"/>
    </source>
</evidence>
<dbReference type="eggNOG" id="COG2391">
    <property type="taxonomic scope" value="Bacteria"/>
</dbReference>
<evidence type="ECO:0000256" key="1">
    <source>
        <dbReference type="ARBA" id="ARBA00004429"/>
    </source>
</evidence>
<dbReference type="PANTHER" id="PTHR30574:SF1">
    <property type="entry name" value="SULPHUR TRANSPORT DOMAIN-CONTAINING PROTEIN"/>
    <property type="match status" value="1"/>
</dbReference>
<evidence type="ECO:0000313" key="10">
    <source>
        <dbReference type="EMBL" id="CCB80425.1"/>
    </source>
</evidence>
<dbReference type="KEGG" id="hbi:HBZC1_14390"/>
<feature type="transmembrane region" description="Helical" evidence="9">
    <location>
        <begin position="149"/>
        <end position="168"/>
    </location>
</feature>
<feature type="transmembrane region" description="Helical" evidence="9">
    <location>
        <begin position="281"/>
        <end position="305"/>
    </location>
</feature>
<keyword evidence="6 9" id="KW-1133">Transmembrane helix</keyword>
<feature type="transmembrane region" description="Helical" evidence="9">
    <location>
        <begin position="188"/>
        <end position="207"/>
    </location>
</feature>
<evidence type="ECO:0000256" key="7">
    <source>
        <dbReference type="ARBA" id="ARBA00023136"/>
    </source>
</evidence>
<keyword evidence="5 9" id="KW-0812">Transmembrane</keyword>
<dbReference type="EMBL" id="FR871757">
    <property type="protein sequence ID" value="CCB80425.1"/>
    <property type="molecule type" value="Genomic_DNA"/>
</dbReference>
<comment type="similarity">
    <text evidence="8">Belongs to the TsuA/YedE (TC 9.B.102) family.</text>
</comment>
<evidence type="ECO:0000313" key="11">
    <source>
        <dbReference type="Proteomes" id="UP000008387"/>
    </source>
</evidence>
<dbReference type="PANTHER" id="PTHR30574">
    <property type="entry name" value="INNER MEMBRANE PROTEIN YEDE"/>
    <property type="match status" value="1"/>
</dbReference>
<sequence length="381" mass="40747">MANTLLGRILILGFCVRFFTQKWAVVPCVLVLCVASVFYFGLTGTYWALTGEFTRWSARILDLLGVDTSHLGYFKIIGLSGSVLERVDGMMVLGMLAGAFCAALWRGGVRLSYAPQWVRALLGGVLAGFGARLGMGCNLASFMTGIPQFSLHAWFFTVASLAGIYLGFKIVRPLSCPRPLGVVLPPKVGVILGLGVFVGVLALAWHARLATLAWAVGFGWFFGFVIARSQFCFTCAFRDLFVWGKTGPACALVVGMMIASIGVFGYIQLGVPAKIMWASPGILIGGLLFGLGIVLAGGCECGWLFRAMEGQIHFMLVGVGNIIGAGLLALSWDHYSSWITGYPKINLLLSLGHLGGLLCQYALLLLLLLFVLGVGRIASKG</sequence>
<protein>
    <recommendedName>
        <fullName evidence="12">Transport system permease protein</fullName>
    </recommendedName>
</protein>
<keyword evidence="2" id="KW-0813">Transport</keyword>
<accession>F8KU83</accession>
<dbReference type="InterPro" id="IPR007272">
    <property type="entry name" value="Sulf_transp_TsuA/YedE"/>
</dbReference>
<comment type="subcellular location">
    <subcellularLocation>
        <location evidence="1">Cell inner membrane</location>
        <topology evidence="1">Multi-pass membrane protein</topology>
    </subcellularLocation>
</comment>
<evidence type="ECO:0000256" key="6">
    <source>
        <dbReference type="ARBA" id="ARBA00022989"/>
    </source>
</evidence>
<feature type="transmembrane region" description="Helical" evidence="9">
    <location>
        <begin position="23"/>
        <end position="49"/>
    </location>
</feature>
<keyword evidence="11" id="KW-1185">Reference proteome</keyword>
<dbReference type="Proteomes" id="UP000008387">
    <property type="component" value="Chromosome"/>
</dbReference>
<evidence type="ECO:0008006" key="12">
    <source>
        <dbReference type="Google" id="ProtNLM"/>
    </source>
</evidence>
<keyword evidence="4" id="KW-0997">Cell inner membrane</keyword>
<dbReference type="GO" id="GO:0005886">
    <property type="term" value="C:plasma membrane"/>
    <property type="evidence" value="ECO:0007669"/>
    <property type="project" value="UniProtKB-SubCell"/>
</dbReference>
<evidence type="ECO:0000256" key="5">
    <source>
        <dbReference type="ARBA" id="ARBA00022692"/>
    </source>
</evidence>
<dbReference type="RefSeq" id="WP_013890828.1">
    <property type="nucleotide sequence ID" value="NC_015674.1"/>
</dbReference>
<feature type="transmembrane region" description="Helical" evidence="9">
    <location>
        <begin position="89"/>
        <end position="108"/>
    </location>
</feature>
<feature type="transmembrane region" description="Helical" evidence="9">
    <location>
        <begin position="120"/>
        <end position="143"/>
    </location>
</feature>
<reference evidence="10 11" key="1">
    <citation type="journal article" date="2011" name="J. Bacteriol.">
        <title>Genome sequence of Helicobacter bizzozeronii strain CIII-1, an isolate from human gastric mucosa.</title>
        <authorList>
            <person name="Schott T."/>
            <person name="Rossi M."/>
            <person name="Hanninen M.L."/>
        </authorList>
    </citation>
    <scope>NUCLEOTIDE SEQUENCE [LARGE SCALE GENOMIC DNA]</scope>
    <source>
        <strain evidence="10 11">CIII-1</strain>
    </source>
</reference>
<keyword evidence="3" id="KW-1003">Cell membrane</keyword>
<feature type="transmembrane region" description="Helical" evidence="9">
    <location>
        <begin position="213"/>
        <end position="237"/>
    </location>
</feature>
<organism evidence="10 11">
    <name type="scientific">Helicobacter bizzozeronii (strain CIII-1)</name>
    <dbReference type="NCBI Taxonomy" id="1002804"/>
    <lineage>
        <taxon>Bacteria</taxon>
        <taxon>Pseudomonadati</taxon>
        <taxon>Campylobacterota</taxon>
        <taxon>Epsilonproteobacteria</taxon>
        <taxon>Campylobacterales</taxon>
        <taxon>Helicobacteraceae</taxon>
        <taxon>Helicobacter</taxon>
    </lineage>
</organism>
<evidence type="ECO:0000256" key="4">
    <source>
        <dbReference type="ARBA" id="ARBA00022519"/>
    </source>
</evidence>
<feature type="transmembrane region" description="Helical" evidence="9">
    <location>
        <begin position="249"/>
        <end position="269"/>
    </location>
</feature>
<feature type="transmembrane region" description="Helical" evidence="9">
    <location>
        <begin position="312"/>
        <end position="332"/>
    </location>
</feature>